<dbReference type="InterPro" id="IPR003593">
    <property type="entry name" value="AAA+_ATPase"/>
</dbReference>
<dbReference type="InterPro" id="IPR030828">
    <property type="entry name" value="HTH_TyrR"/>
</dbReference>
<evidence type="ECO:0000256" key="4">
    <source>
        <dbReference type="ARBA" id="ARBA00023015"/>
    </source>
</evidence>
<dbReference type="InterPro" id="IPR058031">
    <property type="entry name" value="AAA_lid_NorR"/>
</dbReference>
<dbReference type="Proteomes" id="UP000176244">
    <property type="component" value="Unassembled WGS sequence"/>
</dbReference>
<keyword evidence="4" id="KW-0805">Transcription regulation</keyword>
<reference evidence="12 13" key="1">
    <citation type="submission" date="2015-09" db="EMBL/GenBank/DDBJ databases">
        <title>Genome sequence of Acetobacterium wieringae DSM 1911.</title>
        <authorList>
            <person name="Poehlein A."/>
            <person name="Bengelsdorf F.R."/>
            <person name="Schiel-Bengelsdorf B."/>
            <person name="Duerre P."/>
            <person name="Daniel R."/>
        </authorList>
    </citation>
    <scope>NUCLEOTIDE SEQUENCE [LARGE SCALE GENOMIC DNA]</scope>
    <source>
        <strain evidence="12 13">DSM 1911</strain>
    </source>
</reference>
<dbReference type="PROSITE" id="PS50045">
    <property type="entry name" value="SIGMA54_INTERACT_4"/>
    <property type="match status" value="1"/>
</dbReference>
<feature type="domain" description="PAS" evidence="10">
    <location>
        <begin position="114"/>
        <end position="170"/>
    </location>
</feature>
<dbReference type="EMBL" id="LKEU01000046">
    <property type="protein sequence ID" value="OFV69100.1"/>
    <property type="molecule type" value="Genomic_DNA"/>
</dbReference>
<dbReference type="STRING" id="52694.ACWI_34120"/>
<dbReference type="PANTHER" id="PTHR32071:SF57">
    <property type="entry name" value="C4-DICARBOXYLATE TRANSPORT TRANSCRIPTIONAL REGULATORY PROTEIN DCTD"/>
    <property type="match status" value="1"/>
</dbReference>
<dbReference type="SUPFAM" id="SSF55785">
    <property type="entry name" value="PYP-like sensor domain (PAS domain)"/>
    <property type="match status" value="2"/>
</dbReference>
<comment type="caution">
    <text evidence="12">The sequence shown here is derived from an EMBL/GenBank/DDBJ whole genome shotgun (WGS) entry which is preliminary data.</text>
</comment>
<dbReference type="InterPro" id="IPR000014">
    <property type="entry name" value="PAS"/>
</dbReference>
<dbReference type="GO" id="GO:0006355">
    <property type="term" value="P:regulation of DNA-templated transcription"/>
    <property type="evidence" value="ECO:0007669"/>
    <property type="project" value="InterPro"/>
</dbReference>
<name>A0A1F2PCE9_9FIRM</name>
<dbReference type="Gene3D" id="1.10.10.60">
    <property type="entry name" value="Homeodomain-like"/>
    <property type="match status" value="1"/>
</dbReference>
<dbReference type="PROSITE" id="PS50112">
    <property type="entry name" value="PAS"/>
    <property type="match status" value="1"/>
</dbReference>
<dbReference type="Pfam" id="PF25601">
    <property type="entry name" value="AAA_lid_14"/>
    <property type="match status" value="1"/>
</dbReference>
<accession>A0A1F2PCE9</accession>
<evidence type="ECO:0000256" key="2">
    <source>
        <dbReference type="ARBA" id="ARBA00022797"/>
    </source>
</evidence>
<organism evidence="12 13">
    <name type="scientific">Acetobacterium wieringae</name>
    <dbReference type="NCBI Taxonomy" id="52694"/>
    <lineage>
        <taxon>Bacteria</taxon>
        <taxon>Bacillati</taxon>
        <taxon>Bacillota</taxon>
        <taxon>Clostridia</taxon>
        <taxon>Eubacteriales</taxon>
        <taxon>Eubacteriaceae</taxon>
        <taxon>Acetobacterium</taxon>
    </lineage>
</organism>
<protein>
    <recommendedName>
        <fullName evidence="7">HTH-type transcriptional regulatory protein TyrR</fullName>
    </recommendedName>
</protein>
<dbReference type="InterPro" id="IPR035895">
    <property type="entry name" value="HPr-like_sf"/>
</dbReference>
<dbReference type="Pfam" id="PF00381">
    <property type="entry name" value="PTS-HPr"/>
    <property type="match status" value="1"/>
</dbReference>
<evidence type="ECO:0000259" key="9">
    <source>
        <dbReference type="PROSITE" id="PS50045"/>
    </source>
</evidence>
<dbReference type="InterPro" id="IPR013767">
    <property type="entry name" value="PAS_fold"/>
</dbReference>
<dbReference type="Gene3D" id="1.10.8.60">
    <property type="match status" value="1"/>
</dbReference>
<proteinExistence type="predicted"/>
<dbReference type="GO" id="GO:0003677">
    <property type="term" value="F:DNA binding"/>
    <property type="evidence" value="ECO:0007669"/>
    <property type="project" value="UniProtKB-KW"/>
</dbReference>
<dbReference type="SUPFAM" id="SSF55594">
    <property type="entry name" value="HPr-like"/>
    <property type="match status" value="1"/>
</dbReference>
<dbReference type="InterPro" id="IPR025662">
    <property type="entry name" value="Sigma_54_int_dom_ATP-bd_1"/>
</dbReference>
<keyword evidence="5" id="KW-0238">DNA-binding</keyword>
<dbReference type="RefSeq" id="WP_070372654.1">
    <property type="nucleotide sequence ID" value="NZ_LKEU01000046.1"/>
</dbReference>
<dbReference type="SUPFAM" id="SSF46689">
    <property type="entry name" value="Homeodomain-like"/>
    <property type="match status" value="1"/>
</dbReference>
<dbReference type="InterPro" id="IPR025944">
    <property type="entry name" value="Sigma_54_int_dom_CS"/>
</dbReference>
<dbReference type="SMART" id="SM00382">
    <property type="entry name" value="AAA"/>
    <property type="match status" value="1"/>
</dbReference>
<dbReference type="AlphaFoldDB" id="A0A1F2PCE9"/>
<dbReference type="PROSITE" id="PS00676">
    <property type="entry name" value="SIGMA54_INTERACT_2"/>
    <property type="match status" value="1"/>
</dbReference>
<dbReference type="Gene3D" id="3.30.1340.10">
    <property type="entry name" value="HPr-like"/>
    <property type="match status" value="1"/>
</dbReference>
<evidence type="ECO:0000256" key="5">
    <source>
        <dbReference type="ARBA" id="ARBA00023125"/>
    </source>
</evidence>
<dbReference type="SMART" id="SM00091">
    <property type="entry name" value="PAS"/>
    <property type="match status" value="2"/>
</dbReference>
<dbReference type="Gene3D" id="3.40.50.300">
    <property type="entry name" value="P-loop containing nucleotide triphosphate hydrolases"/>
    <property type="match status" value="1"/>
</dbReference>
<feature type="domain" description="HPr" evidence="11">
    <location>
        <begin position="2"/>
        <end position="99"/>
    </location>
</feature>
<evidence type="ECO:0000313" key="13">
    <source>
        <dbReference type="Proteomes" id="UP000176244"/>
    </source>
</evidence>
<dbReference type="InterPro" id="IPR002078">
    <property type="entry name" value="Sigma_54_int"/>
</dbReference>
<dbReference type="PROSITE" id="PS51350">
    <property type="entry name" value="PTS_HPR_DOM"/>
    <property type="match status" value="1"/>
</dbReference>
<dbReference type="InterPro" id="IPR027417">
    <property type="entry name" value="P-loop_NTPase"/>
</dbReference>
<dbReference type="Pfam" id="PF00158">
    <property type="entry name" value="Sigma54_activat"/>
    <property type="match status" value="1"/>
</dbReference>
<evidence type="ECO:0000256" key="8">
    <source>
        <dbReference type="SAM" id="Coils"/>
    </source>
</evidence>
<dbReference type="CDD" id="cd00009">
    <property type="entry name" value="AAA"/>
    <property type="match status" value="1"/>
</dbReference>
<dbReference type="OrthoDB" id="9803970at2"/>
<dbReference type="SUPFAM" id="SSF52540">
    <property type="entry name" value="P-loop containing nucleoside triphosphate hydrolases"/>
    <property type="match status" value="1"/>
</dbReference>
<dbReference type="InterPro" id="IPR000032">
    <property type="entry name" value="HPr-like"/>
</dbReference>
<keyword evidence="6" id="KW-0804">Transcription</keyword>
<evidence type="ECO:0000259" key="11">
    <source>
        <dbReference type="PROSITE" id="PS51350"/>
    </source>
</evidence>
<dbReference type="Pfam" id="PF13188">
    <property type="entry name" value="PAS_8"/>
    <property type="match status" value="1"/>
</dbReference>
<dbReference type="InterPro" id="IPR025943">
    <property type="entry name" value="Sigma_54_int_dom_ATP-bd_2"/>
</dbReference>
<evidence type="ECO:0000256" key="3">
    <source>
        <dbReference type="ARBA" id="ARBA00022840"/>
    </source>
</evidence>
<gene>
    <name evidence="12" type="primary">rocR_2</name>
    <name evidence="12" type="ORF">ACWI_34120</name>
</gene>
<dbReference type="GO" id="GO:0005524">
    <property type="term" value="F:ATP binding"/>
    <property type="evidence" value="ECO:0007669"/>
    <property type="project" value="UniProtKB-KW"/>
</dbReference>
<evidence type="ECO:0000256" key="1">
    <source>
        <dbReference type="ARBA" id="ARBA00022741"/>
    </source>
</evidence>
<keyword evidence="3" id="KW-0067">ATP-binding</keyword>
<dbReference type="Pfam" id="PF00989">
    <property type="entry name" value="PAS"/>
    <property type="match status" value="1"/>
</dbReference>
<keyword evidence="8" id="KW-0175">Coiled coil</keyword>
<dbReference type="PROSITE" id="PS00688">
    <property type="entry name" value="SIGMA54_INTERACT_3"/>
    <property type="match status" value="1"/>
</dbReference>
<feature type="domain" description="Sigma-54 factor interaction" evidence="9">
    <location>
        <begin position="363"/>
        <end position="592"/>
    </location>
</feature>
<evidence type="ECO:0000313" key="12">
    <source>
        <dbReference type="EMBL" id="OFV69100.1"/>
    </source>
</evidence>
<dbReference type="PANTHER" id="PTHR32071">
    <property type="entry name" value="TRANSCRIPTIONAL REGULATORY PROTEIN"/>
    <property type="match status" value="1"/>
</dbReference>
<feature type="coiled-coil region" evidence="8">
    <location>
        <begin position="322"/>
        <end position="349"/>
    </location>
</feature>
<evidence type="ECO:0000256" key="7">
    <source>
        <dbReference type="ARBA" id="ARBA00029500"/>
    </source>
</evidence>
<keyword evidence="1" id="KW-0547">Nucleotide-binding</keyword>
<dbReference type="Gene3D" id="3.30.450.20">
    <property type="entry name" value="PAS domain"/>
    <property type="match status" value="2"/>
</dbReference>
<dbReference type="Pfam" id="PF18024">
    <property type="entry name" value="HTH_50"/>
    <property type="match status" value="1"/>
</dbReference>
<keyword evidence="2" id="KW-0058">Aromatic hydrocarbons catabolism</keyword>
<dbReference type="InterPro" id="IPR035965">
    <property type="entry name" value="PAS-like_dom_sf"/>
</dbReference>
<dbReference type="PROSITE" id="PS00675">
    <property type="entry name" value="SIGMA54_INTERACT_1"/>
    <property type="match status" value="1"/>
</dbReference>
<evidence type="ECO:0000256" key="6">
    <source>
        <dbReference type="ARBA" id="ARBA00023163"/>
    </source>
</evidence>
<dbReference type="NCBIfam" id="TIGR00229">
    <property type="entry name" value="sensory_box"/>
    <property type="match status" value="1"/>
</dbReference>
<dbReference type="InterPro" id="IPR009057">
    <property type="entry name" value="Homeodomain-like_sf"/>
</dbReference>
<sequence length="674" mass="75812">MEKTQRIIIKNKNGLHTRVAAMVARQSQKFEKIWDCQLYLRRINSQEGVPCNSVLPLVSLKVKNGEMVEVYSSDSGSEEAVFRLASFLGQTPELEIPETEAIDSILQENTLASEKIFESINNGLIAMDSNGIINIFNRAAEEITGIKAKDIIGKKGDEWVPNFNLNDLLHSKCENLGLKHKIGNKWVITNKSPIIVDEEVVGGVVVFQDISQLEELSWELHSVKELKEKFNNILETVDDGICMINRCREITYVNHPFVKMFKKEGTRVLTRKIQELFPKEKFGDPFFAGKEEIILSTTDGREFIMHARPIMIDAKFRGNVVVARELTEIAKLADRIELLSQKTQYLQEELAKKEGLNQSFDNIIGKSGALIESLTVASKAARTDAAVLIRGESGTGKELVARAIHRAGARSDKPFVGMNCAAIPSNLLESELFGYEKGAFTGAYKEKRGKFEIASGGTIFLDEIGDMDKAMQAKLLRVLQEQEIERIGGVKPIRIDVRVIAATNSPLESMMQEGSFRRDLYYRLNVITVMLPPLRQRKGDIPLLVEYFTEKISKKYDLPKCAIRKDALTALENYHFPGNVRELENLIEGGMTLSNNEWITIADLPAYLCDQGSDLNCREKTFSSDGDDLPTFAEMERWLIEQALKKHGSFRKAGQALGLDHKTISKKADKYQLK</sequence>
<dbReference type="FunFam" id="3.40.50.300:FF:000006">
    <property type="entry name" value="DNA-binding transcriptional regulator NtrC"/>
    <property type="match status" value="1"/>
</dbReference>
<evidence type="ECO:0000259" key="10">
    <source>
        <dbReference type="PROSITE" id="PS50112"/>
    </source>
</evidence>